<dbReference type="Pfam" id="PF00439">
    <property type="entry name" value="Bromodomain"/>
    <property type="match status" value="1"/>
</dbReference>
<gene>
    <name evidence="6" type="ORF">THAPSDRAFT_24073</name>
</gene>
<dbReference type="HOGENOM" id="CLU_233491_0_0_1"/>
<feature type="region of interest" description="Disordered" evidence="4">
    <location>
        <begin position="476"/>
        <end position="536"/>
    </location>
</feature>
<dbReference type="SMART" id="SM00297">
    <property type="entry name" value="BROMO"/>
    <property type="match status" value="1"/>
</dbReference>
<feature type="compositionally biased region" description="Acidic residues" evidence="4">
    <location>
        <begin position="518"/>
        <end position="528"/>
    </location>
</feature>
<evidence type="ECO:0000256" key="4">
    <source>
        <dbReference type="SAM" id="MobiDB-lite"/>
    </source>
</evidence>
<dbReference type="SUPFAM" id="SSF47370">
    <property type="entry name" value="Bromodomain"/>
    <property type="match status" value="1"/>
</dbReference>
<reference evidence="6 7" key="2">
    <citation type="journal article" date="2008" name="Nature">
        <title>The Phaeodactylum genome reveals the evolutionary history of diatom genomes.</title>
        <authorList>
            <person name="Bowler C."/>
            <person name="Allen A.E."/>
            <person name="Badger J.H."/>
            <person name="Grimwood J."/>
            <person name="Jabbari K."/>
            <person name="Kuo A."/>
            <person name="Maheswari U."/>
            <person name="Martens C."/>
            <person name="Maumus F."/>
            <person name="Otillar R.P."/>
            <person name="Rayko E."/>
            <person name="Salamov A."/>
            <person name="Vandepoele K."/>
            <person name="Beszteri B."/>
            <person name="Gruber A."/>
            <person name="Heijde M."/>
            <person name="Katinka M."/>
            <person name="Mock T."/>
            <person name="Valentin K."/>
            <person name="Verret F."/>
            <person name="Berges J.A."/>
            <person name="Brownlee C."/>
            <person name="Cadoret J.P."/>
            <person name="Chiovitti A."/>
            <person name="Choi C.J."/>
            <person name="Coesel S."/>
            <person name="De Martino A."/>
            <person name="Detter J.C."/>
            <person name="Durkin C."/>
            <person name="Falciatore A."/>
            <person name="Fournet J."/>
            <person name="Haruta M."/>
            <person name="Huysman M.J."/>
            <person name="Jenkins B.D."/>
            <person name="Jiroutova K."/>
            <person name="Jorgensen R.E."/>
            <person name="Joubert Y."/>
            <person name="Kaplan A."/>
            <person name="Kroger N."/>
            <person name="Kroth P.G."/>
            <person name="La Roche J."/>
            <person name="Lindquist E."/>
            <person name="Lommer M."/>
            <person name="Martin-Jezequel V."/>
            <person name="Lopez P.J."/>
            <person name="Lucas S."/>
            <person name="Mangogna M."/>
            <person name="McGinnis K."/>
            <person name="Medlin L.K."/>
            <person name="Montsant A."/>
            <person name="Oudot-Le Secq M.P."/>
            <person name="Napoli C."/>
            <person name="Obornik M."/>
            <person name="Parker M.S."/>
            <person name="Petit J.L."/>
            <person name="Porcel B.M."/>
            <person name="Poulsen N."/>
            <person name="Robison M."/>
            <person name="Rychlewski L."/>
            <person name="Rynearson T.A."/>
            <person name="Schmutz J."/>
            <person name="Shapiro H."/>
            <person name="Siaut M."/>
            <person name="Stanley M."/>
            <person name="Sussman M.R."/>
            <person name="Taylor A.R."/>
            <person name="Vardi A."/>
            <person name="von Dassow P."/>
            <person name="Vyverman W."/>
            <person name="Willis A."/>
            <person name="Wyrwicz L.S."/>
            <person name="Rokhsar D.S."/>
            <person name="Weissenbach J."/>
            <person name="Armbrust E.V."/>
            <person name="Green B.R."/>
            <person name="Van de Peer Y."/>
            <person name="Grigoriev I.V."/>
        </authorList>
    </citation>
    <scope>NUCLEOTIDE SEQUENCE [LARGE SCALE GENOMIC DNA]</scope>
    <source>
        <strain evidence="6 7">CCMP1335</strain>
    </source>
</reference>
<dbReference type="InterPro" id="IPR001487">
    <property type="entry name" value="Bromodomain"/>
</dbReference>
<dbReference type="GeneID" id="7450995"/>
<dbReference type="PANTHER" id="PTHR46136:SF1">
    <property type="entry name" value="TRANSCRIPTION FACTOR GTE11-RELATED"/>
    <property type="match status" value="1"/>
</dbReference>
<proteinExistence type="predicted"/>
<dbReference type="Proteomes" id="UP000001449">
    <property type="component" value="Chromosome 9"/>
</dbReference>
<feature type="region of interest" description="Disordered" evidence="4">
    <location>
        <begin position="1623"/>
        <end position="1682"/>
    </location>
</feature>
<dbReference type="PRINTS" id="PR00503">
    <property type="entry name" value="BROMODOMAIN"/>
</dbReference>
<feature type="region of interest" description="Disordered" evidence="4">
    <location>
        <begin position="152"/>
        <end position="172"/>
    </location>
</feature>
<feature type="region of interest" description="Disordered" evidence="4">
    <location>
        <begin position="1"/>
        <end position="54"/>
    </location>
</feature>
<keyword evidence="1 2" id="KW-0103">Bromodomain</keyword>
<dbReference type="KEGG" id="tps:THAPSDRAFT_24073"/>
<feature type="region of interest" description="Disordered" evidence="4">
    <location>
        <begin position="1756"/>
        <end position="1791"/>
    </location>
</feature>
<protein>
    <recommendedName>
        <fullName evidence="5">Bromo domain-containing protein</fullName>
    </recommendedName>
</protein>
<evidence type="ECO:0000313" key="7">
    <source>
        <dbReference type="Proteomes" id="UP000001449"/>
    </source>
</evidence>
<evidence type="ECO:0000259" key="5">
    <source>
        <dbReference type="PROSITE" id="PS50014"/>
    </source>
</evidence>
<dbReference type="InterPro" id="IPR052442">
    <property type="entry name" value="Env_Response_Regulator"/>
</dbReference>
<keyword evidence="7" id="KW-1185">Reference proteome</keyword>
<sequence length="2026" mass="223133">MAKKSRGKSGKQQTLFQAVAAGTSSSRTSPRKPGSSHSKKSTRGNGGGGGERVWMYAAKEDELEENQDEYTPYLNQRVQRSVVRSLPGSYSYFNDGGDGGRAAAAISAGTVVKRNGGSDSFVKVESMPPADAGMDADGKNGAEGVNESAAVLSSGEAATGEEVTASTTTTSGEYPVQEATAEAVKSKEVKTEGPGDAEIKEVDEPNEQLQQVPYQPASLIFTHVPLPILETTTDNDSNNNHNDAYSKFCTPVVTKDSRNAKFVFSLNYETHVPGKSLISSGGVEDSGYVLQLPVVMGTVVGYSPPLSAAYGSGGGGKQTSGDDDYPQFEFEIDRQKEDEPLFRILWDGSAEGIGYMEDMTLSELLPCLVSHPVQTPQQRLKHRRKSGSDSIPQESQDGLIVIPSKLLQSHASSVHKHVHATVTRKQLSLEWKMENEILPQLVVMAGLELRKEIAQQIRLTMLLERKRLRVACGVERGGKKKSGGAGDDVNPEGKTFEYYSRHPNQYMPSFVPPPPLPSDDEDEEDEDIGGEHKTRSKTKLTKAELAVYNEKVDEQCQFAPSKLAERVKLACSIAFDYASRRGLLDNYYLECDQRKERERLSTEHLERTTRFTAGGSSSRWAVGLDGMGEVRRSSRAKSAVNYADDGTQVVEDVLNQHEFGKKSGGVSFGGAASTNYPREDVGGGPTARFLLGLMGWMPEEVEDAQSEAKEEGGDEEMDADEEEEDIEEDEDPFFEPDHCLIIDQLGRKHRYMSPANIQDAIVRTIEGEPVETPKCLLDEEQVEQMESTSEGEAPVHFVTDMVCTTDDRVSDLPQFEPSSFARCRFAPRTFIAESEEVEAAAEEDDEAANEKDIQAQKLAKAAAKQRKEERRRARLAAEQKRNAELERHYRARKAYELWRFKSIHGDGCTIWPLWSERAQSLLKEFFVMSRVNSTASLAASAGGEQKPTGEGIAISNNVASVATAEAPANGEEAATSVSQSDEALARSLAAAENVAAEDEPLTKRRRVTRRAAGGDEPVFYGSHQSMSRDQLLSTLVRILRQAKPGSSSIMDLKRLVFATDYDSSRGEAVEWKKLRSALGHIVFRLGKVGRLIVDTEGDLVCWDLLKEGALVKFATDTPQAMDIVAEETEAVDPAVESDAVAPQPPVMDELTVKRLSALEKYVQRLHFTELSLRSALMKAIDKGGESGESLLQISTVAIATAADETEGDADSEDWSFFIKKESDGDDVYTTKADIQWNSSDHALLGQVLFRPASSPLVSPGFVPDPGAKCQWYKCVSFTPSVQEAVVASDDAPKQQDSTFEPNPMVARRVRFRAMPIAATDIDADGMDIDEDDAAEMDLIILTEAQVRAGMEAAALHRKIERNRETAGKREDGSQSSCIQVHPYRNRTGSRVMLTAFPVDGEAGNNNVIYGVIAGYDHSTEDNVVKNKTLILLEDAEEKEDSEKKSCAIWSTVNADGTLLTEIVPDSPENAPSFCSRYKIDMHEYHQGSEAYKVCESVIDYLRSHPKGQIFLEPVDHVALNIPDYLDVVKKPMDLSTLGKNLEEGKYSRIPPEPIGEDHNEENEPDSAVYRMAYGPFFEDLCLIFDNAILYNTAQSWIGVNASILKKNAIRKIDQAVAKASFYGQGETGRSGRSSAKKSVYAEEESDDVYEYESDYGDEEDGKRKSRKTRGKAPKSRGKEDIASKAIEKPYLLPDSVGGFGSGAFPQIKIQTNVGKFSLPQDWSCRYTANAPEEEEAADEKEQDGDEAEMLNLLKMQQEEDMSVRRSSRARTAPKNYGDVEESAHSTRTTPTVQTVTTIAGVEYYLVDGELLKPREVSDEAEAAAAKDSNEELFLPTSSRNRVGVEGVQETIHELFYAKLYRNHSPNAMILDSNLGKYAEGSFPPYLGRVIPAFTSMPDYSDNVVWEIREQYMIPALRWILRGLVKSGHLEEVDGSLSEGAVAEDVRGAAFSFGAGVVVPNHEYYYNEKFAPFEVLNEKEILRKRRLGMVADDDSSSEEEVELSAYEKMRAERVARNAERLKALGLA</sequence>
<evidence type="ECO:0000256" key="1">
    <source>
        <dbReference type="ARBA" id="ARBA00023117"/>
    </source>
</evidence>
<feature type="compositionally biased region" description="Basic residues" evidence="4">
    <location>
        <begin position="1663"/>
        <end position="1675"/>
    </location>
</feature>
<dbReference type="RefSeq" id="XP_002292541.1">
    <property type="nucleotide sequence ID" value="XM_002292505.1"/>
</dbReference>
<feature type="coiled-coil region" evidence="3">
    <location>
        <begin position="858"/>
        <end position="886"/>
    </location>
</feature>
<keyword evidence="3" id="KW-0175">Coiled coil</keyword>
<dbReference type="EMBL" id="CM000645">
    <property type="protein sequence ID" value="EED90516.1"/>
    <property type="molecule type" value="Genomic_DNA"/>
</dbReference>
<dbReference type="Gene3D" id="1.20.920.10">
    <property type="entry name" value="Bromodomain-like"/>
    <property type="match status" value="1"/>
</dbReference>
<dbReference type="PaxDb" id="35128-Thaps24073"/>
<dbReference type="InParanoid" id="B8C8N7"/>
<accession>B8C8N7</accession>
<name>B8C8N7_THAPS</name>
<feature type="compositionally biased region" description="Polar residues" evidence="4">
    <location>
        <begin position="10"/>
        <end position="28"/>
    </location>
</feature>
<organism evidence="6 7">
    <name type="scientific">Thalassiosira pseudonana</name>
    <name type="common">Marine diatom</name>
    <name type="synonym">Cyclotella nana</name>
    <dbReference type="NCBI Taxonomy" id="35128"/>
    <lineage>
        <taxon>Eukaryota</taxon>
        <taxon>Sar</taxon>
        <taxon>Stramenopiles</taxon>
        <taxon>Ochrophyta</taxon>
        <taxon>Bacillariophyta</taxon>
        <taxon>Coscinodiscophyceae</taxon>
        <taxon>Thalassiosirophycidae</taxon>
        <taxon>Thalassiosirales</taxon>
        <taxon>Thalassiosiraceae</taxon>
        <taxon>Thalassiosira</taxon>
    </lineage>
</organism>
<evidence type="ECO:0000313" key="6">
    <source>
        <dbReference type="EMBL" id="EED90516.1"/>
    </source>
</evidence>
<feature type="region of interest" description="Disordered" evidence="4">
    <location>
        <begin position="701"/>
        <end position="731"/>
    </location>
</feature>
<feature type="compositionally biased region" description="Acidic residues" evidence="4">
    <location>
        <begin position="1641"/>
        <end position="1659"/>
    </location>
</feature>
<feature type="compositionally biased region" description="Low complexity" evidence="4">
    <location>
        <begin position="154"/>
        <end position="172"/>
    </location>
</feature>
<dbReference type="InterPro" id="IPR036427">
    <property type="entry name" value="Bromodomain-like_sf"/>
</dbReference>
<evidence type="ECO:0000256" key="2">
    <source>
        <dbReference type="PROSITE-ProRule" id="PRU00035"/>
    </source>
</evidence>
<dbReference type="PROSITE" id="PS50014">
    <property type="entry name" value="BROMODOMAIN_2"/>
    <property type="match status" value="1"/>
</dbReference>
<evidence type="ECO:0000256" key="3">
    <source>
        <dbReference type="SAM" id="Coils"/>
    </source>
</evidence>
<dbReference type="eggNOG" id="KOG1474">
    <property type="taxonomic scope" value="Eukaryota"/>
</dbReference>
<feature type="domain" description="Bromo" evidence="5">
    <location>
        <begin position="1502"/>
        <end position="1598"/>
    </location>
</feature>
<reference evidence="6 7" key="1">
    <citation type="journal article" date="2004" name="Science">
        <title>The genome of the diatom Thalassiosira pseudonana: ecology, evolution, and metabolism.</title>
        <authorList>
            <person name="Armbrust E.V."/>
            <person name="Berges J.A."/>
            <person name="Bowler C."/>
            <person name="Green B.R."/>
            <person name="Martinez D."/>
            <person name="Putnam N.H."/>
            <person name="Zhou S."/>
            <person name="Allen A.E."/>
            <person name="Apt K.E."/>
            <person name="Bechner M."/>
            <person name="Brzezinski M.A."/>
            <person name="Chaal B.K."/>
            <person name="Chiovitti A."/>
            <person name="Davis A.K."/>
            <person name="Demarest M.S."/>
            <person name="Detter J.C."/>
            <person name="Glavina T."/>
            <person name="Goodstein D."/>
            <person name="Hadi M.Z."/>
            <person name="Hellsten U."/>
            <person name="Hildebrand M."/>
            <person name="Jenkins B.D."/>
            <person name="Jurka J."/>
            <person name="Kapitonov V.V."/>
            <person name="Kroger N."/>
            <person name="Lau W.W."/>
            <person name="Lane T.W."/>
            <person name="Larimer F.W."/>
            <person name="Lippmeier J.C."/>
            <person name="Lucas S."/>
            <person name="Medina M."/>
            <person name="Montsant A."/>
            <person name="Obornik M."/>
            <person name="Parker M.S."/>
            <person name="Palenik B."/>
            <person name="Pazour G.J."/>
            <person name="Richardson P.M."/>
            <person name="Rynearson T.A."/>
            <person name="Saito M.A."/>
            <person name="Schwartz D.C."/>
            <person name="Thamatrakoln K."/>
            <person name="Valentin K."/>
            <person name="Vardi A."/>
            <person name="Wilkerson F.P."/>
            <person name="Rokhsar D.S."/>
        </authorList>
    </citation>
    <scope>NUCLEOTIDE SEQUENCE [LARGE SCALE GENOMIC DNA]</scope>
    <source>
        <strain evidence="6 7">CCMP1335</strain>
    </source>
</reference>
<dbReference type="PANTHER" id="PTHR46136">
    <property type="entry name" value="TRANSCRIPTION FACTOR GTE8"/>
    <property type="match status" value="1"/>
</dbReference>
<feature type="region of interest" description="Disordered" evidence="4">
    <location>
        <begin position="375"/>
        <end position="394"/>
    </location>
</feature>
<feature type="compositionally biased region" description="Acidic residues" evidence="4">
    <location>
        <begin position="712"/>
        <end position="731"/>
    </location>
</feature>
<dbReference type="STRING" id="35128.B8C8N7"/>